<evidence type="ECO:0000256" key="1">
    <source>
        <dbReference type="SAM" id="Phobius"/>
    </source>
</evidence>
<feature type="transmembrane region" description="Helical" evidence="1">
    <location>
        <begin position="6"/>
        <end position="26"/>
    </location>
</feature>
<gene>
    <name evidence="2" type="ORF">UFOVP199_13</name>
</gene>
<proteinExistence type="predicted"/>
<sequence length="55" mass="5922">MINGVIGFMLGAGTAFLIMSVALLAAESRAHTREMRRYNALATLMAKTSKPVNKP</sequence>
<keyword evidence="1" id="KW-0812">Transmembrane</keyword>
<keyword evidence="1" id="KW-0472">Membrane</keyword>
<name>A0A6J7WII4_9CAUD</name>
<protein>
    <submittedName>
        <fullName evidence="2">Uncharacterized protein</fullName>
    </submittedName>
</protein>
<reference evidence="2" key="1">
    <citation type="submission" date="2020-05" db="EMBL/GenBank/DDBJ databases">
        <authorList>
            <person name="Chiriac C."/>
            <person name="Salcher M."/>
            <person name="Ghai R."/>
            <person name="Kavagutti S V."/>
        </authorList>
    </citation>
    <scope>NUCLEOTIDE SEQUENCE</scope>
</reference>
<evidence type="ECO:0000313" key="2">
    <source>
        <dbReference type="EMBL" id="CAB5216933.1"/>
    </source>
</evidence>
<dbReference type="EMBL" id="LR798244">
    <property type="protein sequence ID" value="CAB5216933.1"/>
    <property type="molecule type" value="Genomic_DNA"/>
</dbReference>
<organism evidence="2">
    <name type="scientific">uncultured Caudovirales phage</name>
    <dbReference type="NCBI Taxonomy" id="2100421"/>
    <lineage>
        <taxon>Viruses</taxon>
        <taxon>Duplodnaviria</taxon>
        <taxon>Heunggongvirae</taxon>
        <taxon>Uroviricota</taxon>
        <taxon>Caudoviricetes</taxon>
        <taxon>Peduoviridae</taxon>
        <taxon>Maltschvirus</taxon>
        <taxon>Maltschvirus maltsch</taxon>
    </lineage>
</organism>
<accession>A0A6J7WII4</accession>
<keyword evidence="1" id="KW-1133">Transmembrane helix</keyword>